<evidence type="ECO:0000256" key="7">
    <source>
        <dbReference type="ARBA" id="ARBA00022989"/>
    </source>
</evidence>
<feature type="transmembrane region" description="Helical" evidence="12">
    <location>
        <begin position="295"/>
        <end position="313"/>
    </location>
</feature>
<evidence type="ECO:0000256" key="4">
    <source>
        <dbReference type="ARBA" id="ARBA00022475"/>
    </source>
</evidence>
<reference evidence="13" key="1">
    <citation type="submission" date="2017-10" db="EMBL/GenBank/DDBJ databases">
        <title>Massilia psychrophilum sp. nov., a novel purple-pigmented bacterium isolated from Tianshan glacier, Xinjiang Municipality, China.</title>
        <authorList>
            <person name="Wang H."/>
        </authorList>
    </citation>
    <scope>NUCLEOTIDE SEQUENCE [LARGE SCALE GENOMIC DNA]</scope>
    <source>
        <strain evidence="13">B2</strain>
    </source>
</reference>
<dbReference type="KEGG" id="mass:CR152_08715"/>
<dbReference type="CDD" id="cd12830">
    <property type="entry name" value="MtCorA-like"/>
    <property type="match status" value="1"/>
</dbReference>
<gene>
    <name evidence="12 13" type="primary">corA</name>
    <name evidence="13" type="ORF">CR152_08715</name>
</gene>
<evidence type="ECO:0000256" key="10">
    <source>
        <dbReference type="ARBA" id="ARBA00034269"/>
    </source>
</evidence>
<accession>A0A2D2DHY4</accession>
<dbReference type="InterPro" id="IPR045861">
    <property type="entry name" value="CorA_cytoplasmic_dom"/>
</dbReference>
<dbReference type="AlphaFoldDB" id="A0A2D2DHY4"/>
<dbReference type="GO" id="GO:0000287">
    <property type="term" value="F:magnesium ion binding"/>
    <property type="evidence" value="ECO:0007669"/>
    <property type="project" value="TreeGrafter"/>
</dbReference>
<keyword evidence="3 12" id="KW-0813">Transport</keyword>
<dbReference type="GO" id="GO:0015095">
    <property type="term" value="F:magnesium ion transmembrane transporter activity"/>
    <property type="evidence" value="ECO:0007669"/>
    <property type="project" value="UniProtKB-UniRule"/>
</dbReference>
<dbReference type="SUPFAM" id="SSF144083">
    <property type="entry name" value="Magnesium transport protein CorA, transmembrane region"/>
    <property type="match status" value="1"/>
</dbReference>
<evidence type="ECO:0000256" key="3">
    <source>
        <dbReference type="ARBA" id="ARBA00022448"/>
    </source>
</evidence>
<dbReference type="InterPro" id="IPR004488">
    <property type="entry name" value="Mg/Co-transport_prot_CorA"/>
</dbReference>
<dbReference type="FunFam" id="1.20.58.340:FF:000004">
    <property type="entry name" value="Magnesium transport protein CorA"/>
    <property type="match status" value="1"/>
</dbReference>
<organism evidence="13 14">
    <name type="scientific">Massilia violaceinigra</name>
    <dbReference type="NCBI Taxonomy" id="2045208"/>
    <lineage>
        <taxon>Bacteria</taxon>
        <taxon>Pseudomonadati</taxon>
        <taxon>Pseudomonadota</taxon>
        <taxon>Betaproteobacteria</taxon>
        <taxon>Burkholderiales</taxon>
        <taxon>Oxalobacteraceae</taxon>
        <taxon>Telluria group</taxon>
        <taxon>Massilia</taxon>
    </lineage>
</organism>
<comment type="similarity">
    <text evidence="2 12">Belongs to the CorA metal ion transporter (MIT) (TC 1.A.35) family.</text>
</comment>
<dbReference type="PANTHER" id="PTHR46494">
    <property type="entry name" value="CORA FAMILY METAL ION TRANSPORTER (EUROFUNG)"/>
    <property type="match status" value="1"/>
</dbReference>
<keyword evidence="4 12" id="KW-1003">Cell membrane</keyword>
<evidence type="ECO:0000256" key="1">
    <source>
        <dbReference type="ARBA" id="ARBA00004651"/>
    </source>
</evidence>
<keyword evidence="5 12" id="KW-0812">Transmembrane</keyword>
<keyword evidence="9 12" id="KW-0472">Membrane</keyword>
<sequence>MLINCVAYQEGKKLSDISVEAISDYIQKPDCFVWVALKDAQPDELAIMQHEFGLHELAVEDALRGHQRPKIEEYGDSLFVVVQTVEMDGDEMSVGQVAMFVGDNYVLSVRNNVMRGFLGVRARAEREPHLLAKGSSFVLYALMDAVVDRYFPVVDALETELETIEDRIFIRGSQRTNIERLYELKRKVLMLRHAVTPLLDAIGKLHGGRVPAFCLDTQEYFRDVHDHLQRINGALDTIRDTIGTAIQVNLSMVAIDDGEVNKRLAAWAAIFAVFTAFAGVWGMNFDFMPELKWKYGYAVAISAMISVCVYLYYRFRKSGWL</sequence>
<dbReference type="GO" id="GO:0015087">
    <property type="term" value="F:cobalt ion transmembrane transporter activity"/>
    <property type="evidence" value="ECO:0007669"/>
    <property type="project" value="UniProtKB-UniRule"/>
</dbReference>
<evidence type="ECO:0000313" key="14">
    <source>
        <dbReference type="Proteomes" id="UP000229897"/>
    </source>
</evidence>
<dbReference type="EMBL" id="CP024608">
    <property type="protein sequence ID" value="ATQ74591.1"/>
    <property type="molecule type" value="Genomic_DNA"/>
</dbReference>
<keyword evidence="7 12" id="KW-1133">Transmembrane helix</keyword>
<feature type="transmembrane region" description="Helical" evidence="12">
    <location>
        <begin position="264"/>
        <end position="283"/>
    </location>
</feature>
<dbReference type="OrthoDB" id="9803416at2"/>
<evidence type="ECO:0000256" key="6">
    <source>
        <dbReference type="ARBA" id="ARBA00022842"/>
    </source>
</evidence>
<dbReference type="Pfam" id="PF01544">
    <property type="entry name" value="CorA"/>
    <property type="match status" value="1"/>
</dbReference>
<evidence type="ECO:0000256" key="2">
    <source>
        <dbReference type="ARBA" id="ARBA00009765"/>
    </source>
</evidence>
<evidence type="ECO:0000256" key="12">
    <source>
        <dbReference type="RuleBase" id="RU362010"/>
    </source>
</evidence>
<dbReference type="InterPro" id="IPR045863">
    <property type="entry name" value="CorA_TM1_TM2"/>
</dbReference>
<dbReference type="NCBIfam" id="TIGR00383">
    <property type="entry name" value="corA"/>
    <property type="match status" value="1"/>
</dbReference>
<dbReference type="PANTHER" id="PTHR46494:SF1">
    <property type="entry name" value="CORA FAMILY METAL ION TRANSPORTER (EUROFUNG)"/>
    <property type="match status" value="1"/>
</dbReference>
<keyword evidence="8 12" id="KW-0406">Ion transport</keyword>
<dbReference type="RefSeq" id="WP_099874566.1">
    <property type="nucleotide sequence ID" value="NZ_CP024608.1"/>
</dbReference>
<evidence type="ECO:0000256" key="8">
    <source>
        <dbReference type="ARBA" id="ARBA00023065"/>
    </source>
</evidence>
<dbReference type="SUPFAM" id="SSF143865">
    <property type="entry name" value="CorA soluble domain-like"/>
    <property type="match status" value="1"/>
</dbReference>
<dbReference type="GO" id="GO:0050897">
    <property type="term" value="F:cobalt ion binding"/>
    <property type="evidence" value="ECO:0007669"/>
    <property type="project" value="TreeGrafter"/>
</dbReference>
<evidence type="ECO:0000256" key="9">
    <source>
        <dbReference type="ARBA" id="ARBA00023136"/>
    </source>
</evidence>
<name>A0A2D2DHY4_9BURK</name>
<evidence type="ECO:0000313" key="13">
    <source>
        <dbReference type="EMBL" id="ATQ74591.1"/>
    </source>
</evidence>
<dbReference type="Gene3D" id="3.30.460.20">
    <property type="entry name" value="CorA soluble domain-like"/>
    <property type="match status" value="1"/>
</dbReference>
<keyword evidence="6 12" id="KW-0460">Magnesium</keyword>
<dbReference type="Proteomes" id="UP000229897">
    <property type="component" value="Chromosome"/>
</dbReference>
<comment type="subcellular location">
    <subcellularLocation>
        <location evidence="1">Cell membrane</location>
        <topology evidence="1">Multi-pass membrane protein</topology>
    </subcellularLocation>
    <subcellularLocation>
        <location evidence="12">Membrane</location>
        <topology evidence="12">Multi-pass membrane protein</topology>
    </subcellularLocation>
</comment>
<dbReference type="InterPro" id="IPR002523">
    <property type="entry name" value="MgTranspt_CorA/ZnTranspt_ZntB"/>
</dbReference>
<proteinExistence type="inferred from homology"/>
<evidence type="ECO:0000256" key="11">
    <source>
        <dbReference type="ARBA" id="ARBA00045497"/>
    </source>
</evidence>
<keyword evidence="14" id="KW-1185">Reference proteome</keyword>
<protein>
    <recommendedName>
        <fullName evidence="12">Magnesium transport protein CorA</fullName>
    </recommendedName>
</protein>
<dbReference type="GO" id="GO:0005886">
    <property type="term" value="C:plasma membrane"/>
    <property type="evidence" value="ECO:0007669"/>
    <property type="project" value="UniProtKB-SubCell"/>
</dbReference>
<comment type="catalytic activity">
    <reaction evidence="10">
        <text>Mg(2+)(in) = Mg(2+)(out)</text>
        <dbReference type="Rhea" id="RHEA:29827"/>
        <dbReference type="ChEBI" id="CHEBI:18420"/>
    </reaction>
</comment>
<dbReference type="Gene3D" id="1.20.58.340">
    <property type="entry name" value="Magnesium transport protein CorA, transmembrane region"/>
    <property type="match status" value="2"/>
</dbReference>
<comment type="function">
    <text evidence="11">Mediates influx of magnesium ions. Alternates between open and closed states. Activated by low cytoplasmic Mg(2+) levels. Inactive when cytoplasmic Mg(2+) levels are high.</text>
</comment>
<evidence type="ECO:0000256" key="5">
    <source>
        <dbReference type="ARBA" id="ARBA00022692"/>
    </source>
</evidence>